<sequence>MEKARTMRIAAKLPHNLWKDIVEAACYLRNRTPLERNKWHSPFGCVFKKQPILSHLKAYGCKAFAMTAEAQLKFHRKQKLEPRAHIGYLVGYQSSNIYKIWVPHKNKVILTRDVVFNESSFFENKIAQPELRQTISQLLEEIEIPEEQQVMKSTLEQEETLNHSDESDEEEILDEIVVNTGTQDVPDGEDDEDACERSEELGYIRRARVSYAATDRPGA</sequence>
<keyword evidence="9" id="KW-0808">Transferase</keyword>
<keyword evidence="4" id="KW-0255">Endonuclease</keyword>
<dbReference type="GO" id="GO:0004519">
    <property type="term" value="F:endonuclease activity"/>
    <property type="evidence" value="ECO:0007669"/>
    <property type="project" value="UniProtKB-KW"/>
</dbReference>
<protein>
    <submittedName>
        <fullName evidence="13">Polyprotein</fullName>
    </submittedName>
</protein>
<dbReference type="PANTHER" id="PTHR42648">
    <property type="entry name" value="TRANSPOSASE, PUTATIVE-RELATED"/>
    <property type="match status" value="1"/>
</dbReference>
<dbReference type="InterPro" id="IPR039537">
    <property type="entry name" value="Retrotran_Ty1/copia-like"/>
</dbReference>
<dbReference type="InterPro" id="IPR057670">
    <property type="entry name" value="SH3_retrovirus"/>
</dbReference>
<keyword evidence="5" id="KW-0378">Hydrolase</keyword>
<dbReference type="GO" id="GO:0015074">
    <property type="term" value="P:DNA integration"/>
    <property type="evidence" value="ECO:0007669"/>
    <property type="project" value="UniProtKB-KW"/>
</dbReference>
<keyword evidence="8" id="KW-0695">RNA-directed DNA polymerase</keyword>
<evidence type="ECO:0000256" key="3">
    <source>
        <dbReference type="ARBA" id="ARBA00022723"/>
    </source>
</evidence>
<keyword evidence="14" id="KW-1185">Reference proteome</keyword>
<dbReference type="GO" id="GO:0016787">
    <property type="term" value="F:hydrolase activity"/>
    <property type="evidence" value="ECO:0007669"/>
    <property type="project" value="UniProtKB-KW"/>
</dbReference>
<evidence type="ECO:0000256" key="7">
    <source>
        <dbReference type="ARBA" id="ARBA00022908"/>
    </source>
</evidence>
<evidence type="ECO:0000256" key="11">
    <source>
        <dbReference type="ARBA" id="ARBA00023172"/>
    </source>
</evidence>
<evidence type="ECO:0000313" key="14">
    <source>
        <dbReference type="Proteomes" id="UP000031192"/>
    </source>
</evidence>
<dbReference type="HOGENOM" id="CLU_109900_0_0_1"/>
<name>A0A0B4G565_METGA</name>
<evidence type="ECO:0000256" key="1">
    <source>
        <dbReference type="ARBA" id="ARBA00022695"/>
    </source>
</evidence>
<keyword evidence="11" id="KW-0233">DNA recombination</keyword>
<keyword evidence="10" id="KW-0238">DNA-binding</keyword>
<evidence type="ECO:0000256" key="9">
    <source>
        <dbReference type="ARBA" id="ARBA00022932"/>
    </source>
</evidence>
<evidence type="ECO:0000256" key="5">
    <source>
        <dbReference type="ARBA" id="ARBA00022801"/>
    </source>
</evidence>
<dbReference type="Proteomes" id="UP000031192">
    <property type="component" value="Unassembled WGS sequence"/>
</dbReference>
<dbReference type="EMBL" id="AZNH01000445">
    <property type="protein sequence ID" value="KID77653.1"/>
    <property type="molecule type" value="Genomic_DNA"/>
</dbReference>
<keyword evidence="3" id="KW-0479">Metal-binding</keyword>
<comment type="caution">
    <text evidence="13">The sequence shown here is derived from an EMBL/GenBank/DDBJ whole genome shotgun (WGS) entry which is preliminary data.</text>
</comment>
<dbReference type="GO" id="GO:0003964">
    <property type="term" value="F:RNA-directed DNA polymerase activity"/>
    <property type="evidence" value="ECO:0007669"/>
    <property type="project" value="UniProtKB-KW"/>
</dbReference>
<keyword evidence="1" id="KW-0548">Nucleotidyltransferase</keyword>
<evidence type="ECO:0000256" key="10">
    <source>
        <dbReference type="ARBA" id="ARBA00023125"/>
    </source>
</evidence>
<feature type="domain" description="Retroviral polymerase SH3-like" evidence="12">
    <location>
        <begin position="61"/>
        <end position="125"/>
    </location>
</feature>
<dbReference type="AlphaFoldDB" id="A0A0B4G565"/>
<keyword evidence="7" id="KW-0229">DNA integration</keyword>
<organism evidence="13 14">
    <name type="scientific">Metarhizium guizhouense (strain ARSEF 977)</name>
    <dbReference type="NCBI Taxonomy" id="1276136"/>
    <lineage>
        <taxon>Eukaryota</taxon>
        <taxon>Fungi</taxon>
        <taxon>Dikarya</taxon>
        <taxon>Ascomycota</taxon>
        <taxon>Pezizomycotina</taxon>
        <taxon>Sordariomycetes</taxon>
        <taxon>Hypocreomycetidae</taxon>
        <taxon>Hypocreales</taxon>
        <taxon>Clavicipitaceae</taxon>
        <taxon>Metarhizium</taxon>
    </lineage>
</organism>
<accession>A0A0B4G565</accession>
<dbReference type="PANTHER" id="PTHR42648:SF11">
    <property type="entry name" value="TRANSPOSON TY4-P GAG-POL POLYPROTEIN"/>
    <property type="match status" value="1"/>
</dbReference>
<evidence type="ECO:0000256" key="4">
    <source>
        <dbReference type="ARBA" id="ARBA00022759"/>
    </source>
</evidence>
<proteinExistence type="predicted"/>
<dbReference type="GO" id="GO:0006310">
    <property type="term" value="P:DNA recombination"/>
    <property type="evidence" value="ECO:0007669"/>
    <property type="project" value="UniProtKB-KW"/>
</dbReference>
<keyword evidence="6" id="KW-0460">Magnesium</keyword>
<keyword evidence="2" id="KW-0540">Nuclease</keyword>
<evidence type="ECO:0000313" key="13">
    <source>
        <dbReference type="EMBL" id="KID77653.1"/>
    </source>
</evidence>
<evidence type="ECO:0000259" key="12">
    <source>
        <dbReference type="Pfam" id="PF25597"/>
    </source>
</evidence>
<dbReference type="GO" id="GO:0003887">
    <property type="term" value="F:DNA-directed DNA polymerase activity"/>
    <property type="evidence" value="ECO:0007669"/>
    <property type="project" value="UniProtKB-KW"/>
</dbReference>
<dbReference type="Pfam" id="PF25597">
    <property type="entry name" value="SH3_retrovirus"/>
    <property type="match status" value="1"/>
</dbReference>
<evidence type="ECO:0000256" key="2">
    <source>
        <dbReference type="ARBA" id="ARBA00022722"/>
    </source>
</evidence>
<dbReference type="GO" id="GO:0046872">
    <property type="term" value="F:metal ion binding"/>
    <property type="evidence" value="ECO:0007669"/>
    <property type="project" value="UniProtKB-KW"/>
</dbReference>
<evidence type="ECO:0000256" key="6">
    <source>
        <dbReference type="ARBA" id="ARBA00022842"/>
    </source>
</evidence>
<dbReference type="OrthoDB" id="5017987at2759"/>
<keyword evidence="9" id="KW-0239">DNA-directed DNA polymerase</keyword>
<evidence type="ECO:0000256" key="8">
    <source>
        <dbReference type="ARBA" id="ARBA00022918"/>
    </source>
</evidence>
<reference evidence="13 14" key="1">
    <citation type="journal article" date="2014" name="Proc. Natl. Acad. Sci. U.S.A.">
        <title>Trajectory and genomic determinants of fungal-pathogen speciation and host adaptation.</title>
        <authorList>
            <person name="Hu X."/>
            <person name="Xiao G."/>
            <person name="Zheng P."/>
            <person name="Shang Y."/>
            <person name="Su Y."/>
            <person name="Zhang X."/>
            <person name="Liu X."/>
            <person name="Zhan S."/>
            <person name="St Leger R.J."/>
            <person name="Wang C."/>
        </authorList>
    </citation>
    <scope>NUCLEOTIDE SEQUENCE [LARGE SCALE GENOMIC DNA]</scope>
    <source>
        <strain evidence="13 14">ARSEF 977</strain>
    </source>
</reference>
<dbReference type="GO" id="GO:0003677">
    <property type="term" value="F:DNA binding"/>
    <property type="evidence" value="ECO:0007669"/>
    <property type="project" value="UniProtKB-KW"/>
</dbReference>
<gene>
    <name evidence="13" type="ORF">MGU_11775</name>
</gene>